<accession>A0AAW0A7L6</accession>
<evidence type="ECO:0000256" key="5">
    <source>
        <dbReference type="SAM" id="MobiDB-lite"/>
    </source>
</evidence>
<gene>
    <name evidence="8" type="ORF">R3P38DRAFT_3216571</name>
</gene>
<keyword evidence="4" id="KW-0863">Zinc-finger</keyword>
<dbReference type="Pfam" id="PF04434">
    <property type="entry name" value="SWIM"/>
    <property type="match status" value="1"/>
</dbReference>
<evidence type="ECO:0000259" key="6">
    <source>
        <dbReference type="PROSITE" id="PS50600"/>
    </source>
</evidence>
<evidence type="ECO:0000259" key="7">
    <source>
        <dbReference type="PROSITE" id="PS50966"/>
    </source>
</evidence>
<feature type="region of interest" description="Disordered" evidence="5">
    <location>
        <begin position="198"/>
        <end position="221"/>
    </location>
</feature>
<dbReference type="SUPFAM" id="SSF54001">
    <property type="entry name" value="Cysteine proteinases"/>
    <property type="match status" value="1"/>
</dbReference>
<dbReference type="GO" id="GO:0006508">
    <property type="term" value="P:proteolysis"/>
    <property type="evidence" value="ECO:0007669"/>
    <property type="project" value="UniProtKB-KW"/>
</dbReference>
<feature type="domain" description="SWIM-type" evidence="7">
    <location>
        <begin position="774"/>
        <end position="806"/>
    </location>
</feature>
<keyword evidence="4" id="KW-0479">Metal-binding</keyword>
<feature type="compositionally biased region" description="Basic and acidic residues" evidence="5">
    <location>
        <begin position="824"/>
        <end position="834"/>
    </location>
</feature>
<evidence type="ECO:0000313" key="9">
    <source>
        <dbReference type="Proteomes" id="UP001362999"/>
    </source>
</evidence>
<feature type="compositionally biased region" description="Acidic residues" evidence="5">
    <location>
        <begin position="201"/>
        <end position="212"/>
    </location>
</feature>
<dbReference type="GO" id="GO:0008270">
    <property type="term" value="F:zinc ion binding"/>
    <property type="evidence" value="ECO:0007669"/>
    <property type="project" value="UniProtKB-KW"/>
</dbReference>
<name>A0AAW0A7L6_9AGAR</name>
<dbReference type="GO" id="GO:0019783">
    <property type="term" value="F:ubiquitin-like protein peptidase activity"/>
    <property type="evidence" value="ECO:0007669"/>
    <property type="project" value="UniProtKB-ARBA"/>
</dbReference>
<dbReference type="GO" id="GO:0008234">
    <property type="term" value="F:cysteine-type peptidase activity"/>
    <property type="evidence" value="ECO:0007669"/>
    <property type="project" value="InterPro"/>
</dbReference>
<comment type="caution">
    <text evidence="8">The sequence shown here is derived from an EMBL/GenBank/DDBJ whole genome shotgun (WGS) entry which is preliminary data.</text>
</comment>
<reference evidence="8 9" key="1">
    <citation type="journal article" date="2024" name="J Genomics">
        <title>Draft genome sequencing and assembly of Favolaschia claudopus CIRM-BRFM 2984 isolated from oak limbs.</title>
        <authorList>
            <person name="Navarro D."/>
            <person name="Drula E."/>
            <person name="Chaduli D."/>
            <person name="Cazenave R."/>
            <person name="Ahrendt S."/>
            <person name="Wang J."/>
            <person name="Lipzen A."/>
            <person name="Daum C."/>
            <person name="Barry K."/>
            <person name="Grigoriev I.V."/>
            <person name="Favel A."/>
            <person name="Rosso M.N."/>
            <person name="Martin F."/>
        </authorList>
    </citation>
    <scope>NUCLEOTIDE SEQUENCE [LARGE SCALE GENOMIC DNA]</scope>
    <source>
        <strain evidence="8 9">CIRM-BRFM 2984</strain>
    </source>
</reference>
<dbReference type="Gene3D" id="3.40.395.10">
    <property type="entry name" value="Adenoviral Proteinase, Chain A"/>
    <property type="match status" value="1"/>
</dbReference>
<feature type="region of interest" description="Disordered" evidence="5">
    <location>
        <begin position="583"/>
        <end position="602"/>
    </location>
</feature>
<feature type="compositionally biased region" description="Acidic residues" evidence="5">
    <location>
        <begin position="865"/>
        <end position="877"/>
    </location>
</feature>
<dbReference type="EMBL" id="JAWWNJ010000082">
    <property type="protein sequence ID" value="KAK7001644.1"/>
    <property type="molecule type" value="Genomic_DNA"/>
</dbReference>
<dbReference type="Proteomes" id="UP001362999">
    <property type="component" value="Unassembled WGS sequence"/>
</dbReference>
<keyword evidence="9" id="KW-1185">Reference proteome</keyword>
<evidence type="ECO:0000256" key="1">
    <source>
        <dbReference type="ARBA" id="ARBA00005234"/>
    </source>
</evidence>
<dbReference type="PROSITE" id="PS50966">
    <property type="entry name" value="ZF_SWIM"/>
    <property type="match status" value="1"/>
</dbReference>
<evidence type="ECO:0000256" key="2">
    <source>
        <dbReference type="ARBA" id="ARBA00022670"/>
    </source>
</evidence>
<sequence length="1844" mass="208631">MASQARRKPGRPKKQRKKKKSSTPEPNSGDEGALSNAPSPGSATGGNEGEPPVDGTILQGEEARLAVLAASGAVRIPELSSGPSHRQFLNAKSFTKEGWALLHKLRIEDLAAWFDDQPNDYNIHSMSPPQNASSRDNAVIVNWIGHPGDSPRDPRARRCFLRWNDPPPSQDAIVRAGKRNQPVVRWVLRCAGAHDLAVGEDGSEKEEEEEDSSGSNNGGAVGRWKGCENRVRLHVEVYPGDLTLCYVYQQYTHADVELKLRWEVIMSSRIVRCYVLERMRLGGFRPSSIAIEVQNLSPQALGRTTPLPDWRHPTPKQIKSMYAAAKQRELLDRNPWRATHLLARRNQDKIFAYVPHDFQKPDVESEFSIGLTDNYSLESGIAYAMGSGGLGSDQCWRHKSQNRAALSILCTVDEKEHMVPVSMFISAHADEATILRFYVGTYEKVMERAQSIVDDPTVIIMRGRTTEIQAQIKANAETIIVDGWQIGEVMIDKHRPSLKALKQFQKLKKLVFAIRICQFHVIRAILLWEWSDGTKGLSRKIPLTIKAKIARLFRYVQRARTLDEFEDLSAQFLVTVEELIMQDEMEDEDNEEEDDDEEVDDDDVEATMAGLALKKKGKKKAGQKEAPPPAKRVRGLPRTQDERRNMAEAVVQYFESEWFTPEWIPHFTDIGLPPTQTRDGIWNTNNWSETAFRTFDTVFLGSRSNKRIDRLALIVLNSFLPYFQSWRPPDRPVRDDVLAMHQEAYSLWDRGAIRIVNEVKYKVVEVVEQISRQFEVTTNPVRCQCRSFVATGKKCVHILAVELYISETERQSERAIGKRKKSDPKRVKQRNDEAESKEVYKVLGVLAAEEEAEERQPSMSPEPAFEPDSDAATEENENSFAAMGRQSGRPPNTTPLQRRRQSKKSGAISKNPQFAVKSGRPSAGRAGQNSVFPAGTGMGGNDERLSLVLPRVVDAQGDGEMDVPENWGSEGYELRWKVVEQWAQMFNLSEVARRHAWVFLVEGPDGFAAAVRRIKWSKKATSERLKLQRLGDIAEIFSARGGKVHVDHLVFFQCLETAMPPHWTLVHHDLRGESSQVELLDPLRQDNDAVNDSSEGDRETHLRNQIMLGEYLHPHSTVERNASTKKPQIHNTMGQVTFRHFHVQQADSPLCGFWAVFMSFALILQIEMEHALVQDMRINPMSLKEPLAAIYASFKENEAGVPVDLVRQLFSKFRPGLNFSTLKNDYFFTRNAESQSPMETLTPPPPSDAPHTFDDDAALSRLIDPEQEDCTWLIGAHRLTTGNLRDVREKKSLHCVVLDAYLEVFMGDVGGASKVLVVDTLLSKEMQDATKGSGPNGMAPKPRAKHERKFWFEQDIFQLDRLIIPWFSGGDHWMIVAVEFKMKHINIYNSFKAGDKGGRRAKAATERTYRMLMWEHVARYGTALSKDWSDIVCPMHVPQQGNTLNCGIYSIWFAKQLINEFTDITVWDFDSDECERERKRILTRLCGAIHRDPQERNIEQLRRLHLRYDPAGLDRAINALERSLAGSHKTVAEAVYPILACTDVRKTLTLDEWLVSRKKRLNNPAVGACYVIQFLDSRDPAIVRGYPAIVHNIDGDKVEFRWFEGIYDTLPDGHPRDETFVLNRTAVSKEGENDFSWQDLARIEWPAHLTVSPMIVPSPLYPHQKELTSGLRSLVPHVLAAFTRPEPTVEDANVFSSLDFRFVKSESQETFYRDYLGGPRGQEPFCAADEMIFTSLVNLVERLVPGPTTEADPRSRTGLHCWIRGAGRAMFATAAAAFYLKSDLKSAMELLQSGRVRRAKGQHEIVLDAYAHVIRMEPAGTAQKVVEERLVIVPGLKIPLPRAV</sequence>
<feature type="region of interest" description="Disordered" evidence="5">
    <location>
        <begin position="812"/>
        <end position="834"/>
    </location>
</feature>
<dbReference type="InterPro" id="IPR038765">
    <property type="entry name" value="Papain-like_cys_pep_sf"/>
</dbReference>
<evidence type="ECO:0000256" key="4">
    <source>
        <dbReference type="PROSITE-ProRule" id="PRU00325"/>
    </source>
</evidence>
<feature type="domain" description="Ubiquitin-like protease family profile" evidence="6">
    <location>
        <begin position="1277"/>
        <end position="1457"/>
    </location>
</feature>
<dbReference type="InterPro" id="IPR007527">
    <property type="entry name" value="Znf_SWIM"/>
</dbReference>
<evidence type="ECO:0000313" key="8">
    <source>
        <dbReference type="EMBL" id="KAK7001644.1"/>
    </source>
</evidence>
<feature type="region of interest" description="Disordered" evidence="5">
    <location>
        <begin position="614"/>
        <end position="641"/>
    </location>
</feature>
<evidence type="ECO:0008006" key="10">
    <source>
        <dbReference type="Google" id="ProtNLM"/>
    </source>
</evidence>
<dbReference type="PROSITE" id="PS50600">
    <property type="entry name" value="ULP_PROTEASE"/>
    <property type="match status" value="1"/>
</dbReference>
<organism evidence="8 9">
    <name type="scientific">Favolaschia claudopus</name>
    <dbReference type="NCBI Taxonomy" id="2862362"/>
    <lineage>
        <taxon>Eukaryota</taxon>
        <taxon>Fungi</taxon>
        <taxon>Dikarya</taxon>
        <taxon>Basidiomycota</taxon>
        <taxon>Agaricomycotina</taxon>
        <taxon>Agaricomycetes</taxon>
        <taxon>Agaricomycetidae</taxon>
        <taxon>Agaricales</taxon>
        <taxon>Marasmiineae</taxon>
        <taxon>Mycenaceae</taxon>
        <taxon>Favolaschia</taxon>
    </lineage>
</organism>
<proteinExistence type="inferred from homology"/>
<dbReference type="InterPro" id="IPR003653">
    <property type="entry name" value="Peptidase_C48_C"/>
</dbReference>
<protein>
    <recommendedName>
        <fullName evidence="10">Ubiquitin-like protease family profile domain-containing protein</fullName>
    </recommendedName>
</protein>
<comment type="similarity">
    <text evidence="1">Belongs to the peptidase C48 family.</text>
</comment>
<feature type="region of interest" description="Disordered" evidence="5">
    <location>
        <begin position="1"/>
        <end position="55"/>
    </location>
</feature>
<evidence type="ECO:0000256" key="3">
    <source>
        <dbReference type="ARBA" id="ARBA00022801"/>
    </source>
</evidence>
<feature type="compositionally biased region" description="Basic residues" evidence="5">
    <location>
        <begin position="1"/>
        <end position="21"/>
    </location>
</feature>
<keyword evidence="3" id="KW-0378">Hydrolase</keyword>
<dbReference type="Pfam" id="PF02902">
    <property type="entry name" value="Peptidase_C48"/>
    <property type="match status" value="1"/>
</dbReference>
<keyword evidence="4" id="KW-0862">Zinc</keyword>
<feature type="region of interest" description="Disordered" evidence="5">
    <location>
        <begin position="850"/>
        <end position="938"/>
    </location>
</feature>
<keyword evidence="2" id="KW-0645">Protease</keyword>